<proteinExistence type="predicted"/>
<sequence>MTMRRLLLLLPLLAAVATSQAAETAASAPHLVQKVVRSADLRREWELAYTLRDHQLSLRCVKSMTGRCGVRLVDAPRADAPEAELHVEWIGVPAGATIDRRIQGRAYALCFRPDVGDDKACEPLSALTAF</sequence>
<reference evidence="2 3" key="1">
    <citation type="submission" date="2019-03" db="EMBL/GenBank/DDBJ databases">
        <title>Genomic Encyclopedia of Type Strains, Phase IV (KMG-IV): sequencing the most valuable type-strain genomes for metagenomic binning, comparative biology and taxonomic classification.</title>
        <authorList>
            <person name="Goeker M."/>
        </authorList>
    </citation>
    <scope>NUCLEOTIDE SEQUENCE [LARGE SCALE GENOMIC DNA]</scope>
    <source>
        <strain evidence="2 3">DSM 654</strain>
    </source>
</reference>
<organism evidence="2 3">
    <name type="scientific">Roseateles saccharophilus</name>
    <name type="common">Pseudomonas saccharophila</name>
    <dbReference type="NCBI Taxonomy" id="304"/>
    <lineage>
        <taxon>Bacteria</taxon>
        <taxon>Pseudomonadati</taxon>
        <taxon>Pseudomonadota</taxon>
        <taxon>Betaproteobacteria</taxon>
        <taxon>Burkholderiales</taxon>
        <taxon>Sphaerotilaceae</taxon>
        <taxon>Roseateles</taxon>
    </lineage>
</organism>
<name>A0A4R3VF24_ROSSA</name>
<dbReference type="EMBL" id="SMBU01000004">
    <property type="protein sequence ID" value="TCV02268.1"/>
    <property type="molecule type" value="Genomic_DNA"/>
</dbReference>
<evidence type="ECO:0000313" key="3">
    <source>
        <dbReference type="Proteomes" id="UP000295110"/>
    </source>
</evidence>
<evidence type="ECO:0000313" key="2">
    <source>
        <dbReference type="EMBL" id="TCV02268.1"/>
    </source>
</evidence>
<feature type="chain" id="PRO_5020202761" evidence="1">
    <location>
        <begin position="22"/>
        <end position="130"/>
    </location>
</feature>
<keyword evidence="3" id="KW-1185">Reference proteome</keyword>
<comment type="caution">
    <text evidence="2">The sequence shown here is derived from an EMBL/GenBank/DDBJ whole genome shotgun (WGS) entry which is preliminary data.</text>
</comment>
<evidence type="ECO:0000256" key="1">
    <source>
        <dbReference type="SAM" id="SignalP"/>
    </source>
</evidence>
<protein>
    <submittedName>
        <fullName evidence="2">Uncharacterized protein</fullName>
    </submittedName>
</protein>
<accession>A0A4R3VF24</accession>
<dbReference type="AlphaFoldDB" id="A0A4R3VF24"/>
<dbReference type="Proteomes" id="UP000295110">
    <property type="component" value="Unassembled WGS sequence"/>
</dbReference>
<gene>
    <name evidence="2" type="ORF">EV671_100441</name>
</gene>
<keyword evidence="1" id="KW-0732">Signal</keyword>
<feature type="signal peptide" evidence="1">
    <location>
        <begin position="1"/>
        <end position="21"/>
    </location>
</feature>